<organism evidence="2 3">
    <name type="scientific">Reichenbachiella ulvae</name>
    <dbReference type="NCBI Taxonomy" id="2980104"/>
    <lineage>
        <taxon>Bacteria</taxon>
        <taxon>Pseudomonadati</taxon>
        <taxon>Bacteroidota</taxon>
        <taxon>Cytophagia</taxon>
        <taxon>Cytophagales</taxon>
        <taxon>Reichenbachiellaceae</taxon>
        <taxon>Reichenbachiella</taxon>
    </lineage>
</organism>
<proteinExistence type="predicted"/>
<evidence type="ECO:0000313" key="3">
    <source>
        <dbReference type="Proteomes" id="UP001300692"/>
    </source>
</evidence>
<keyword evidence="3" id="KW-1185">Reference proteome</keyword>
<evidence type="ECO:0000259" key="1">
    <source>
        <dbReference type="Pfam" id="PF22480"/>
    </source>
</evidence>
<dbReference type="Proteomes" id="UP001300692">
    <property type="component" value="Unassembled WGS sequence"/>
</dbReference>
<sequence length="112" mass="12732">MAALRAIREEEKNMVRAMLQHIGADEAQYPISSQVSEYGDPHMGSINFDNDRPDLYDGDLVQCEYSDEDGENVVLSLTKDAEGKLLDLDFWKSNFTPLVKYPTPEVVSYKQK</sequence>
<accession>A0ABT3CXF8</accession>
<name>A0ABT3CXF8_9BACT</name>
<dbReference type="Pfam" id="PF22480">
    <property type="entry name" value="DUF6984"/>
    <property type="match status" value="1"/>
</dbReference>
<comment type="caution">
    <text evidence="2">The sequence shown here is derived from an EMBL/GenBank/DDBJ whole genome shotgun (WGS) entry which is preliminary data.</text>
</comment>
<feature type="domain" description="DUF6984" evidence="1">
    <location>
        <begin position="5"/>
        <end position="102"/>
    </location>
</feature>
<protein>
    <recommendedName>
        <fullName evidence="1">DUF6984 domain-containing protein</fullName>
    </recommendedName>
</protein>
<gene>
    <name evidence="2" type="ORF">N7U62_16265</name>
</gene>
<dbReference type="RefSeq" id="WP_264139075.1">
    <property type="nucleotide sequence ID" value="NZ_JAOYOD010000001.1"/>
</dbReference>
<reference evidence="2 3" key="1">
    <citation type="submission" date="2022-10" db="EMBL/GenBank/DDBJ databases">
        <title>Comparative genomics and taxonomic characterization of three novel marine species of genus Reichenbachiella exhibiting antioxidant and polysaccharide degradation activities.</title>
        <authorList>
            <person name="Muhammad N."/>
            <person name="Lee Y.-J."/>
            <person name="Ko J."/>
            <person name="Kim S.-G."/>
        </authorList>
    </citation>
    <scope>NUCLEOTIDE SEQUENCE [LARGE SCALE GENOMIC DNA]</scope>
    <source>
        <strain evidence="2 3">ABR2-5</strain>
    </source>
</reference>
<dbReference type="EMBL" id="JAOYOD010000001">
    <property type="protein sequence ID" value="MCV9388238.1"/>
    <property type="molecule type" value="Genomic_DNA"/>
</dbReference>
<evidence type="ECO:0000313" key="2">
    <source>
        <dbReference type="EMBL" id="MCV9388238.1"/>
    </source>
</evidence>
<dbReference type="InterPro" id="IPR054253">
    <property type="entry name" value="DUF6984"/>
</dbReference>